<evidence type="ECO:0000313" key="4">
    <source>
        <dbReference type="EMBL" id="MCQ1531788.1"/>
    </source>
</evidence>
<proteinExistence type="predicted"/>
<keyword evidence="1" id="KW-0808">Transferase</keyword>
<comment type="caution">
    <text evidence="4">The sequence shown here is derived from an EMBL/GenBank/DDBJ whole genome shotgun (WGS) entry which is preliminary data.</text>
</comment>
<gene>
    <name evidence="4" type="ORF">LJD61_19925</name>
</gene>
<protein>
    <submittedName>
        <fullName evidence="4">GNAT family N-acetyltransferase</fullName>
    </submittedName>
</protein>
<dbReference type="InterPro" id="IPR016181">
    <property type="entry name" value="Acyl_CoA_acyltransferase"/>
</dbReference>
<dbReference type="InterPro" id="IPR000182">
    <property type="entry name" value="GNAT_dom"/>
</dbReference>
<keyword evidence="2" id="KW-0012">Acyltransferase</keyword>
<reference evidence="4 5" key="1">
    <citation type="submission" date="2021-10" db="EMBL/GenBank/DDBJ databases">
        <title>Lutispora strain m25 sp. nov., a thermophilic, non-spore-forming bacterium isolated from a lab-scale methanogenic bioreactor digesting anaerobic sludge.</title>
        <authorList>
            <person name="El Houari A."/>
            <person name="Mcdonald J."/>
        </authorList>
    </citation>
    <scope>NUCLEOTIDE SEQUENCE [LARGE SCALE GENOMIC DNA]</scope>
    <source>
        <strain evidence="5">m25</strain>
    </source>
</reference>
<sequence length="151" mass="17404">MVDIFDISYDEVEIIKDLWEKNRKYHENTSEYFKESYRSINFEQRIKAFSVFSKDTIKITVARIGDEYVGYCMSTAVDGKGELESMHVDKAKRGGGIGTKLAAGHVNWMKEKGCKVIGVTVSQENESTINFYRKLGFYPNTLYMQQRGIIE</sequence>
<organism evidence="4 5">
    <name type="scientific">Lutispora saccharofermentans</name>
    <dbReference type="NCBI Taxonomy" id="3024236"/>
    <lineage>
        <taxon>Bacteria</taxon>
        <taxon>Bacillati</taxon>
        <taxon>Bacillota</taxon>
        <taxon>Clostridia</taxon>
        <taxon>Lutisporales</taxon>
        <taxon>Lutisporaceae</taxon>
        <taxon>Lutispora</taxon>
    </lineage>
</organism>
<dbReference type="CDD" id="cd04301">
    <property type="entry name" value="NAT_SF"/>
    <property type="match status" value="1"/>
</dbReference>
<accession>A0ABT1NKJ9</accession>
<dbReference type="EMBL" id="JAJEKE010000031">
    <property type="protein sequence ID" value="MCQ1531788.1"/>
    <property type="molecule type" value="Genomic_DNA"/>
</dbReference>
<name>A0ABT1NKJ9_9FIRM</name>
<evidence type="ECO:0000256" key="1">
    <source>
        <dbReference type="ARBA" id="ARBA00022679"/>
    </source>
</evidence>
<dbReference type="InterPro" id="IPR050680">
    <property type="entry name" value="YpeA/RimI_acetyltransf"/>
</dbReference>
<evidence type="ECO:0000259" key="3">
    <source>
        <dbReference type="PROSITE" id="PS51186"/>
    </source>
</evidence>
<dbReference type="PANTHER" id="PTHR43420">
    <property type="entry name" value="ACETYLTRANSFERASE"/>
    <property type="match status" value="1"/>
</dbReference>
<evidence type="ECO:0000256" key="2">
    <source>
        <dbReference type="ARBA" id="ARBA00023315"/>
    </source>
</evidence>
<feature type="domain" description="N-acetyltransferase" evidence="3">
    <location>
        <begin position="2"/>
        <end position="151"/>
    </location>
</feature>
<dbReference type="SUPFAM" id="SSF55729">
    <property type="entry name" value="Acyl-CoA N-acyltransferases (Nat)"/>
    <property type="match status" value="1"/>
</dbReference>
<evidence type="ECO:0000313" key="5">
    <source>
        <dbReference type="Proteomes" id="UP001651880"/>
    </source>
</evidence>
<dbReference type="Pfam" id="PF00583">
    <property type="entry name" value="Acetyltransf_1"/>
    <property type="match status" value="1"/>
</dbReference>
<dbReference type="PROSITE" id="PS51186">
    <property type="entry name" value="GNAT"/>
    <property type="match status" value="1"/>
</dbReference>
<dbReference type="RefSeq" id="WP_255229355.1">
    <property type="nucleotide sequence ID" value="NZ_JAJEKE010000031.1"/>
</dbReference>
<keyword evidence="5" id="KW-1185">Reference proteome</keyword>
<dbReference type="Proteomes" id="UP001651880">
    <property type="component" value="Unassembled WGS sequence"/>
</dbReference>
<dbReference type="Gene3D" id="3.40.630.30">
    <property type="match status" value="1"/>
</dbReference>